<dbReference type="Pfam" id="PF01323">
    <property type="entry name" value="DSBA"/>
    <property type="match status" value="1"/>
</dbReference>
<name>A0A660L3I7_9ACTN</name>
<dbReference type="InterPro" id="IPR001853">
    <property type="entry name" value="DSBA-like_thioredoxin_dom"/>
</dbReference>
<accession>A0A660L3I7</accession>
<reference evidence="2 3" key="1">
    <citation type="submission" date="2018-10" db="EMBL/GenBank/DDBJ databases">
        <title>Genomic Encyclopedia of Archaeal and Bacterial Type Strains, Phase II (KMG-II): from individual species to whole genera.</title>
        <authorList>
            <person name="Goeker M."/>
        </authorList>
    </citation>
    <scope>NUCLEOTIDE SEQUENCE [LARGE SCALE GENOMIC DNA]</scope>
    <source>
        <strain evidence="2 3">DSM 14954</strain>
    </source>
</reference>
<dbReference type="EMBL" id="RBIL01000002">
    <property type="protein sequence ID" value="RKQ87499.1"/>
    <property type="molecule type" value="Genomic_DNA"/>
</dbReference>
<organism evidence="2 3">
    <name type="scientific">Solirubrobacter pauli</name>
    <dbReference type="NCBI Taxonomy" id="166793"/>
    <lineage>
        <taxon>Bacteria</taxon>
        <taxon>Bacillati</taxon>
        <taxon>Actinomycetota</taxon>
        <taxon>Thermoleophilia</taxon>
        <taxon>Solirubrobacterales</taxon>
        <taxon>Solirubrobacteraceae</taxon>
        <taxon>Solirubrobacter</taxon>
    </lineage>
</organism>
<keyword evidence="3" id="KW-1185">Reference proteome</keyword>
<dbReference type="AlphaFoldDB" id="A0A660L3I7"/>
<dbReference type="SUPFAM" id="SSF52833">
    <property type="entry name" value="Thioredoxin-like"/>
    <property type="match status" value="1"/>
</dbReference>
<sequence>MRGDGRLVIVYGDYECPFCAVLDQRLAELDVRVCFRHFPVRSSHPRAWPAACAAEAAAEQGAFWPMHDALFADQGRLEDPHLWSRAESLGLDVEAFDAARRSAAVLARVKASFRAGVSCGVVTTPSAFLDGVLHPGRDVLAALGT</sequence>
<gene>
    <name evidence="2" type="ORF">C8N24_5522</name>
</gene>
<evidence type="ECO:0000313" key="3">
    <source>
        <dbReference type="Proteomes" id="UP000278962"/>
    </source>
</evidence>
<proteinExistence type="predicted"/>
<dbReference type="GO" id="GO:0016491">
    <property type="term" value="F:oxidoreductase activity"/>
    <property type="evidence" value="ECO:0007669"/>
    <property type="project" value="InterPro"/>
</dbReference>
<dbReference type="Gene3D" id="3.40.30.10">
    <property type="entry name" value="Glutaredoxin"/>
    <property type="match status" value="1"/>
</dbReference>
<dbReference type="PANTHER" id="PTHR13887">
    <property type="entry name" value="GLUTATHIONE S-TRANSFERASE KAPPA"/>
    <property type="match status" value="1"/>
</dbReference>
<dbReference type="InterPro" id="IPR036249">
    <property type="entry name" value="Thioredoxin-like_sf"/>
</dbReference>
<feature type="domain" description="DSBA-like thioredoxin" evidence="1">
    <location>
        <begin position="46"/>
        <end position="140"/>
    </location>
</feature>
<protein>
    <submittedName>
        <fullName evidence="2">Thioredoxin-like protein</fullName>
    </submittedName>
</protein>
<comment type="caution">
    <text evidence="2">The sequence shown here is derived from an EMBL/GenBank/DDBJ whole genome shotgun (WGS) entry which is preliminary data.</text>
</comment>
<evidence type="ECO:0000313" key="2">
    <source>
        <dbReference type="EMBL" id="RKQ87499.1"/>
    </source>
</evidence>
<evidence type="ECO:0000259" key="1">
    <source>
        <dbReference type="Pfam" id="PF01323"/>
    </source>
</evidence>
<dbReference type="Proteomes" id="UP000278962">
    <property type="component" value="Unassembled WGS sequence"/>
</dbReference>
<dbReference type="PANTHER" id="PTHR13887:SF55">
    <property type="entry name" value="SLR0313 PROTEIN"/>
    <property type="match status" value="1"/>
</dbReference>